<dbReference type="WBParaSite" id="MCU_014610-RA">
    <property type="protein sequence ID" value="MCU_014610-RA"/>
    <property type="gene ID" value="MCU_014610"/>
</dbReference>
<dbReference type="AlphaFoldDB" id="A0A5K3G2D7"/>
<evidence type="ECO:0000313" key="1">
    <source>
        <dbReference type="WBParaSite" id="MCU_014610-RA"/>
    </source>
</evidence>
<sequence length="73" mass="8035">MTVNAHYETDALTNCAIQAHADQPLRSIPQPPLAPSSYISIRVLPPNVLTSMHLDVTILATLAPFVQYHLLPF</sequence>
<protein>
    <submittedName>
        <fullName evidence="1">Uncharacterized protein</fullName>
    </submittedName>
</protein>
<proteinExistence type="predicted"/>
<reference evidence="1" key="1">
    <citation type="submission" date="2019-11" db="UniProtKB">
        <authorList>
            <consortium name="WormBaseParasite"/>
        </authorList>
    </citation>
    <scope>IDENTIFICATION</scope>
</reference>
<organism evidence="1">
    <name type="scientific">Mesocestoides corti</name>
    <name type="common">Flatworm</name>
    <dbReference type="NCBI Taxonomy" id="53468"/>
    <lineage>
        <taxon>Eukaryota</taxon>
        <taxon>Metazoa</taxon>
        <taxon>Spiralia</taxon>
        <taxon>Lophotrochozoa</taxon>
        <taxon>Platyhelminthes</taxon>
        <taxon>Cestoda</taxon>
        <taxon>Eucestoda</taxon>
        <taxon>Cyclophyllidea</taxon>
        <taxon>Mesocestoididae</taxon>
        <taxon>Mesocestoides</taxon>
    </lineage>
</organism>
<name>A0A5K3G2D7_MESCO</name>
<accession>A0A5K3G2D7</accession>